<reference evidence="1 2" key="1">
    <citation type="submission" date="2024-01" db="EMBL/GenBank/DDBJ databases">
        <title>The genomes of 5 underutilized Papilionoideae crops provide insights into root nodulation and disease resistanc.</title>
        <authorList>
            <person name="Jiang F."/>
        </authorList>
    </citation>
    <scope>NUCLEOTIDE SEQUENCE [LARGE SCALE GENOMIC DNA]</scope>
    <source>
        <strain evidence="1">LVBAO_FW01</strain>
        <tissue evidence="1">Leaves</tissue>
    </source>
</reference>
<protein>
    <submittedName>
        <fullName evidence="1">Uncharacterized protein</fullName>
    </submittedName>
</protein>
<organism evidence="1 2">
    <name type="scientific">Canavalia gladiata</name>
    <name type="common">Sword bean</name>
    <name type="synonym">Dolichos gladiatus</name>
    <dbReference type="NCBI Taxonomy" id="3824"/>
    <lineage>
        <taxon>Eukaryota</taxon>
        <taxon>Viridiplantae</taxon>
        <taxon>Streptophyta</taxon>
        <taxon>Embryophyta</taxon>
        <taxon>Tracheophyta</taxon>
        <taxon>Spermatophyta</taxon>
        <taxon>Magnoliopsida</taxon>
        <taxon>eudicotyledons</taxon>
        <taxon>Gunneridae</taxon>
        <taxon>Pentapetalae</taxon>
        <taxon>rosids</taxon>
        <taxon>fabids</taxon>
        <taxon>Fabales</taxon>
        <taxon>Fabaceae</taxon>
        <taxon>Papilionoideae</taxon>
        <taxon>50 kb inversion clade</taxon>
        <taxon>NPAAA clade</taxon>
        <taxon>indigoferoid/millettioid clade</taxon>
        <taxon>Phaseoleae</taxon>
        <taxon>Canavalia</taxon>
    </lineage>
</organism>
<dbReference type="AlphaFoldDB" id="A0AAN9QKI2"/>
<name>A0AAN9QKI2_CANGL</name>
<gene>
    <name evidence="1" type="ORF">VNO77_21674</name>
</gene>
<comment type="caution">
    <text evidence="1">The sequence shown here is derived from an EMBL/GenBank/DDBJ whole genome shotgun (WGS) entry which is preliminary data.</text>
</comment>
<proteinExistence type="predicted"/>
<accession>A0AAN9QKI2</accession>
<dbReference type="EMBL" id="JAYMYQ010000004">
    <property type="protein sequence ID" value="KAK7340955.1"/>
    <property type="molecule type" value="Genomic_DNA"/>
</dbReference>
<evidence type="ECO:0000313" key="2">
    <source>
        <dbReference type="Proteomes" id="UP001367508"/>
    </source>
</evidence>
<dbReference type="Proteomes" id="UP001367508">
    <property type="component" value="Unassembled WGS sequence"/>
</dbReference>
<evidence type="ECO:0000313" key="1">
    <source>
        <dbReference type="EMBL" id="KAK7340955.1"/>
    </source>
</evidence>
<keyword evidence="2" id="KW-1185">Reference proteome</keyword>
<sequence length="72" mass="8208">MNETETARCEVSTIAKKAYSTPFFDVGFFEEDIVHLIFFTRREGIAVETLDDSASLELSQNHFILISHNLVI</sequence>